<name>A0ABU7EZQ6_9TELE</name>
<sequence length="90" mass="10146">MAVFFCSVKKRWNQDESAPSSSSLGLLLRFMKLNATLRNLNCKSTLGIGSIHGGTFPHTVFGPYSKHLYIYHSTMEPFFLTICPTLRNAF</sequence>
<organism evidence="1 2">
    <name type="scientific">Characodon lateralis</name>
    <dbReference type="NCBI Taxonomy" id="208331"/>
    <lineage>
        <taxon>Eukaryota</taxon>
        <taxon>Metazoa</taxon>
        <taxon>Chordata</taxon>
        <taxon>Craniata</taxon>
        <taxon>Vertebrata</taxon>
        <taxon>Euteleostomi</taxon>
        <taxon>Actinopterygii</taxon>
        <taxon>Neopterygii</taxon>
        <taxon>Teleostei</taxon>
        <taxon>Neoteleostei</taxon>
        <taxon>Acanthomorphata</taxon>
        <taxon>Ovalentaria</taxon>
        <taxon>Atherinomorphae</taxon>
        <taxon>Cyprinodontiformes</taxon>
        <taxon>Goodeidae</taxon>
        <taxon>Characodon</taxon>
    </lineage>
</organism>
<dbReference type="Proteomes" id="UP001352852">
    <property type="component" value="Unassembled WGS sequence"/>
</dbReference>
<keyword evidence="2" id="KW-1185">Reference proteome</keyword>
<proteinExistence type="predicted"/>
<gene>
    <name evidence="1" type="ORF">CHARACLAT_027259</name>
</gene>
<dbReference type="EMBL" id="JAHUTJ010068987">
    <property type="protein sequence ID" value="MED6291789.1"/>
    <property type="molecule type" value="Genomic_DNA"/>
</dbReference>
<protein>
    <submittedName>
        <fullName evidence="1">Uncharacterized protein</fullName>
    </submittedName>
</protein>
<evidence type="ECO:0000313" key="1">
    <source>
        <dbReference type="EMBL" id="MED6291789.1"/>
    </source>
</evidence>
<accession>A0ABU7EZQ6</accession>
<evidence type="ECO:0000313" key="2">
    <source>
        <dbReference type="Proteomes" id="UP001352852"/>
    </source>
</evidence>
<reference evidence="1 2" key="1">
    <citation type="submission" date="2021-06" db="EMBL/GenBank/DDBJ databases">
        <authorList>
            <person name="Palmer J.M."/>
        </authorList>
    </citation>
    <scope>NUCLEOTIDE SEQUENCE [LARGE SCALE GENOMIC DNA]</scope>
    <source>
        <strain evidence="1 2">CL_MEX2019</strain>
        <tissue evidence="1">Muscle</tissue>
    </source>
</reference>
<comment type="caution">
    <text evidence="1">The sequence shown here is derived from an EMBL/GenBank/DDBJ whole genome shotgun (WGS) entry which is preliminary data.</text>
</comment>